<reference evidence="14" key="1">
    <citation type="submission" date="2015-07" db="EMBL/GenBank/DDBJ databases">
        <title>Transcriptome Assembly of Anthurium amnicola.</title>
        <authorList>
            <person name="Suzuki J."/>
        </authorList>
    </citation>
    <scope>NUCLEOTIDE SEQUENCE</scope>
</reference>
<dbReference type="PRINTS" id="PR00019">
    <property type="entry name" value="LEURICHRPT"/>
</dbReference>
<feature type="signal peptide" evidence="12">
    <location>
        <begin position="1"/>
        <end position="36"/>
    </location>
</feature>
<dbReference type="Pfam" id="PF08263">
    <property type="entry name" value="LRRNT_2"/>
    <property type="match status" value="1"/>
</dbReference>
<evidence type="ECO:0000313" key="14">
    <source>
        <dbReference type="EMBL" id="JAT65405.1"/>
    </source>
</evidence>
<dbReference type="FunFam" id="3.80.10.10:FF:000383">
    <property type="entry name" value="Leucine-rich repeat receptor protein kinase EMS1"/>
    <property type="match status" value="1"/>
</dbReference>
<dbReference type="Pfam" id="PF00560">
    <property type="entry name" value="LRR_1"/>
    <property type="match status" value="9"/>
</dbReference>
<keyword evidence="7" id="KW-0677">Repeat</keyword>
<keyword evidence="8 11" id="KW-1133">Transmembrane helix</keyword>
<gene>
    <name evidence="14" type="primary">RLP12_14</name>
    <name evidence="14" type="ORF">g.121569</name>
</gene>
<keyword evidence="6 12" id="KW-0732">Signal</keyword>
<dbReference type="FunFam" id="3.80.10.10:FF:000111">
    <property type="entry name" value="LRR receptor-like serine/threonine-protein kinase ERECTA"/>
    <property type="match status" value="1"/>
</dbReference>
<protein>
    <submittedName>
        <fullName evidence="14">Receptor-like protein 12</fullName>
    </submittedName>
</protein>
<dbReference type="GO" id="GO:0005886">
    <property type="term" value="C:plasma membrane"/>
    <property type="evidence" value="ECO:0007669"/>
    <property type="project" value="UniProtKB-SubCell"/>
</dbReference>
<evidence type="ECO:0000256" key="11">
    <source>
        <dbReference type="SAM" id="Phobius"/>
    </source>
</evidence>
<keyword evidence="14" id="KW-0675">Receptor</keyword>
<keyword evidence="10" id="KW-0325">Glycoprotein</keyword>
<proteinExistence type="inferred from homology"/>
<dbReference type="EMBL" id="GDJX01002531">
    <property type="protein sequence ID" value="JAT65405.1"/>
    <property type="molecule type" value="Transcribed_RNA"/>
</dbReference>
<dbReference type="GO" id="GO:0007165">
    <property type="term" value="P:signal transduction"/>
    <property type="evidence" value="ECO:0007669"/>
    <property type="project" value="UniProtKB-ARBA"/>
</dbReference>
<evidence type="ECO:0000256" key="2">
    <source>
        <dbReference type="ARBA" id="ARBA00009592"/>
    </source>
</evidence>
<evidence type="ECO:0000256" key="9">
    <source>
        <dbReference type="ARBA" id="ARBA00023136"/>
    </source>
</evidence>
<dbReference type="PANTHER" id="PTHR48061">
    <property type="entry name" value="LEUCINE-RICH REPEAT RECEPTOR PROTEIN KINASE EMS1-LIKE-RELATED"/>
    <property type="match status" value="1"/>
</dbReference>
<comment type="subcellular location">
    <subcellularLocation>
        <location evidence="1">Cell membrane</location>
        <topology evidence="1">Single-pass type I membrane protein</topology>
    </subcellularLocation>
</comment>
<comment type="similarity">
    <text evidence="2">Belongs to the RLP family.</text>
</comment>
<evidence type="ECO:0000259" key="13">
    <source>
        <dbReference type="Pfam" id="PF08263"/>
    </source>
</evidence>
<evidence type="ECO:0000256" key="10">
    <source>
        <dbReference type="ARBA" id="ARBA00023180"/>
    </source>
</evidence>
<keyword evidence="5 11" id="KW-0812">Transmembrane</keyword>
<accession>A0A1D1ZF29</accession>
<evidence type="ECO:0000256" key="12">
    <source>
        <dbReference type="SAM" id="SignalP"/>
    </source>
</evidence>
<dbReference type="SUPFAM" id="SSF52047">
    <property type="entry name" value="RNI-like"/>
    <property type="match status" value="1"/>
</dbReference>
<dbReference type="PANTHER" id="PTHR48061:SF36">
    <property type="entry name" value="RECEPTOR-LIKE PROTEIN 12"/>
    <property type="match status" value="1"/>
</dbReference>
<dbReference type="SMART" id="SM00369">
    <property type="entry name" value="LRR_TYP"/>
    <property type="match status" value="11"/>
</dbReference>
<dbReference type="Gene3D" id="3.80.10.10">
    <property type="entry name" value="Ribonuclease Inhibitor"/>
    <property type="match status" value="5"/>
</dbReference>
<feature type="domain" description="Leucine-rich repeat-containing N-terminal plant-type" evidence="13">
    <location>
        <begin position="60"/>
        <end position="93"/>
    </location>
</feature>
<evidence type="ECO:0000256" key="7">
    <source>
        <dbReference type="ARBA" id="ARBA00022737"/>
    </source>
</evidence>
<dbReference type="SUPFAM" id="SSF52058">
    <property type="entry name" value="L domain-like"/>
    <property type="match status" value="2"/>
</dbReference>
<evidence type="ECO:0000256" key="5">
    <source>
        <dbReference type="ARBA" id="ARBA00022692"/>
    </source>
</evidence>
<sequence length="1016" mass="109697">MGCPRHQSTSGTSFVALLWLSAVSLLLCSPSQVVEAAGAPPPPPSPAPGPGGCSPEETSSLLRLFHGGAFNITADLPSWRPGTDCCSWEGITCERGTGGVVALDLGERFIYADVNASSLLGLPHLSSINLSRNNLNFSSSSFPSVLAGLPNLTHLNISMEGALHLEFPRLAKLVSLQLSPSPSAYGLKLVNGDLGTLVGNLPSLRELRLDYTDVSRVSKNWCQALPSALPRLQVLSLTRCSLSGPIDSCLSQLSSLAEIYLDYNDFSPSGLPSFTSDFSSLRVLSLSRCGLTGRLPDDLFRHLPKLEILDLSFNSLTGHLPEFPPTSVQILPSSMGYLKSLRELNLGGCKLTGQIPDSIANLTRLQSLVLADNDLTGPIPPAIAGLPLLVTLDLSQNRLSGEIPTGLLSSSQSLKTVLLYNNQLTGPIPPPRLQNNSLNGLGGHLGEHPNPSSSPLEVINLRDNVLEGEIPSSIFKLPRLRYLTLSFNRFNGTLELGLLQNSTMSRLDLSYNLLSVLSKPSDADSSFPSFQRLNLASCNLSSFPDFLRGRNQSVDFLDLSNNKIRGEIPTWIWQVVDGPIMALNLSHNLLEGFEQPVPDILQYNYFKLLDLHSNLLQGPLVLPNGVGFLDYSNNSLSGEIPPSICNASRLQVLDLSSNGFTGSIPPCLGNTTISVLNLRGNKFGGILPQDFGEQCRLSTLDLSENQLQGQLPRSLAKCRQLKVLNLRQNHLVDTFPSWLGNLPLLRVLVLQSNGFHGHVRCDGKANSLQSIQILDVSSNGFIGELPSDCFDRFKEMMMQVQNKLDIIRYGSMGSLGYYQDSVKITVKGEKVEITKILNILVTLDLSNNRFEGAVPSSMWKLKNLVVLNVSRNSLGGPIPPAVKNLASLESLDLSRNMLSGAIPNELAQLTFLGVLDLSYNRLSGRIPQGGQLTTFPNSSFEGNAGLCGLPVSKGCVGDGGGDGQSPVAPPAAPTSRIDWGSKWIAFALGAGIGVSCSPIVLWRRRFFDAPRSHRRR</sequence>
<dbReference type="InterPro" id="IPR003591">
    <property type="entry name" value="Leu-rich_rpt_typical-subtyp"/>
</dbReference>
<evidence type="ECO:0000256" key="3">
    <source>
        <dbReference type="ARBA" id="ARBA00022475"/>
    </source>
</evidence>
<evidence type="ECO:0000256" key="8">
    <source>
        <dbReference type="ARBA" id="ARBA00022989"/>
    </source>
</evidence>
<dbReference type="InterPro" id="IPR032675">
    <property type="entry name" value="LRR_dom_sf"/>
</dbReference>
<dbReference type="InterPro" id="IPR001611">
    <property type="entry name" value="Leu-rich_rpt"/>
</dbReference>
<dbReference type="InterPro" id="IPR013210">
    <property type="entry name" value="LRR_N_plant-typ"/>
</dbReference>
<feature type="transmembrane region" description="Helical" evidence="11">
    <location>
        <begin position="983"/>
        <end position="1002"/>
    </location>
</feature>
<dbReference type="AlphaFoldDB" id="A0A1D1ZF29"/>
<name>A0A1D1ZF29_9ARAE</name>
<dbReference type="FunFam" id="3.80.10.10:FF:000041">
    <property type="entry name" value="LRR receptor-like serine/threonine-protein kinase ERECTA"/>
    <property type="match status" value="1"/>
</dbReference>
<dbReference type="Pfam" id="PF13855">
    <property type="entry name" value="LRR_8"/>
    <property type="match status" value="2"/>
</dbReference>
<feature type="chain" id="PRO_5008900950" evidence="12">
    <location>
        <begin position="37"/>
        <end position="1016"/>
    </location>
</feature>
<organism evidence="14">
    <name type="scientific">Anthurium amnicola</name>
    <dbReference type="NCBI Taxonomy" id="1678845"/>
    <lineage>
        <taxon>Eukaryota</taxon>
        <taxon>Viridiplantae</taxon>
        <taxon>Streptophyta</taxon>
        <taxon>Embryophyta</taxon>
        <taxon>Tracheophyta</taxon>
        <taxon>Spermatophyta</taxon>
        <taxon>Magnoliopsida</taxon>
        <taxon>Liliopsida</taxon>
        <taxon>Araceae</taxon>
        <taxon>Pothoideae</taxon>
        <taxon>Potheae</taxon>
        <taxon>Anthurium</taxon>
    </lineage>
</organism>
<evidence type="ECO:0000256" key="1">
    <source>
        <dbReference type="ARBA" id="ARBA00004251"/>
    </source>
</evidence>
<keyword evidence="3" id="KW-1003">Cell membrane</keyword>
<keyword evidence="9 11" id="KW-0472">Membrane</keyword>
<keyword evidence="4" id="KW-0433">Leucine-rich repeat</keyword>
<evidence type="ECO:0000256" key="4">
    <source>
        <dbReference type="ARBA" id="ARBA00022614"/>
    </source>
</evidence>
<evidence type="ECO:0000256" key="6">
    <source>
        <dbReference type="ARBA" id="ARBA00022729"/>
    </source>
</evidence>
<dbReference type="InterPro" id="IPR046956">
    <property type="entry name" value="RLP23-like"/>
</dbReference>